<evidence type="ECO:0000256" key="1">
    <source>
        <dbReference type="SAM" id="MobiDB-lite"/>
    </source>
</evidence>
<feature type="non-terminal residue" evidence="2">
    <location>
        <position position="1"/>
    </location>
</feature>
<feature type="compositionally biased region" description="Gly residues" evidence="1">
    <location>
        <begin position="85"/>
        <end position="97"/>
    </location>
</feature>
<keyword evidence="3" id="KW-1185">Reference proteome</keyword>
<sequence>RPAGGGRDPGVAPVGRGGPRGRGVGRPPAGRGMRQDHAGVQGQGGAAEAQLDRRDVPGRRGGERGPRRRDRGRSGAHPRLVRWQGPGGRRQPGGRPGPGRRVHIEGGENYKLDKADAVLSRCGPHVSRRGGVWMVKWLNHVSTVRMKQNRHLEALEMLYDLELYSPYSPEEAPEFFETLYRNLAWAHKALGQIDEAVVYFERMARSSKAHKGSMDWFDCWDIGKLAATRGYRDKDMTCRSSTRAVHWSSGRWTCTRRRSPRTWSCGRRSTTRWRSATSGSRFCQGGRPRCRTCPTRRRRSWQAVGSLLHRSGSFRTG</sequence>
<evidence type="ECO:0000313" key="3">
    <source>
        <dbReference type="Proteomes" id="UP001189429"/>
    </source>
</evidence>
<feature type="region of interest" description="Disordered" evidence="1">
    <location>
        <begin position="1"/>
        <end position="103"/>
    </location>
</feature>
<feature type="compositionally biased region" description="Gly residues" evidence="1">
    <location>
        <begin position="15"/>
        <end position="24"/>
    </location>
</feature>
<proteinExistence type="predicted"/>
<dbReference type="SUPFAM" id="SSF48452">
    <property type="entry name" value="TPR-like"/>
    <property type="match status" value="1"/>
</dbReference>
<dbReference type="Gene3D" id="1.25.40.10">
    <property type="entry name" value="Tetratricopeptide repeat domain"/>
    <property type="match status" value="1"/>
</dbReference>
<evidence type="ECO:0000313" key="2">
    <source>
        <dbReference type="EMBL" id="CAK0825735.1"/>
    </source>
</evidence>
<dbReference type="InterPro" id="IPR011990">
    <property type="entry name" value="TPR-like_helical_dom_sf"/>
</dbReference>
<dbReference type="EMBL" id="CAUYUJ010009052">
    <property type="protein sequence ID" value="CAK0825735.1"/>
    <property type="molecule type" value="Genomic_DNA"/>
</dbReference>
<reference evidence="2" key="1">
    <citation type="submission" date="2023-10" db="EMBL/GenBank/DDBJ databases">
        <authorList>
            <person name="Chen Y."/>
            <person name="Shah S."/>
            <person name="Dougan E. K."/>
            <person name="Thang M."/>
            <person name="Chan C."/>
        </authorList>
    </citation>
    <scope>NUCLEOTIDE SEQUENCE [LARGE SCALE GENOMIC DNA]</scope>
</reference>
<name>A0ABN9S1X7_9DINO</name>
<organism evidence="2 3">
    <name type="scientific">Prorocentrum cordatum</name>
    <dbReference type="NCBI Taxonomy" id="2364126"/>
    <lineage>
        <taxon>Eukaryota</taxon>
        <taxon>Sar</taxon>
        <taxon>Alveolata</taxon>
        <taxon>Dinophyceae</taxon>
        <taxon>Prorocentrales</taxon>
        <taxon>Prorocentraceae</taxon>
        <taxon>Prorocentrum</taxon>
    </lineage>
</organism>
<dbReference type="Proteomes" id="UP001189429">
    <property type="component" value="Unassembled WGS sequence"/>
</dbReference>
<protein>
    <submittedName>
        <fullName evidence="2">Uncharacterized protein</fullName>
    </submittedName>
</protein>
<feature type="compositionally biased region" description="Basic residues" evidence="1">
    <location>
        <begin position="66"/>
        <end position="80"/>
    </location>
</feature>
<comment type="caution">
    <text evidence="2">The sequence shown here is derived from an EMBL/GenBank/DDBJ whole genome shotgun (WGS) entry which is preliminary data.</text>
</comment>
<accession>A0ABN9S1X7</accession>
<feature type="compositionally biased region" description="Basic and acidic residues" evidence="1">
    <location>
        <begin position="50"/>
        <end position="65"/>
    </location>
</feature>
<feature type="non-terminal residue" evidence="2">
    <location>
        <position position="317"/>
    </location>
</feature>
<gene>
    <name evidence="2" type="ORF">PCOR1329_LOCUS25783</name>
</gene>